<dbReference type="InterPro" id="IPR016152">
    <property type="entry name" value="PTrfase/Anion_transptr"/>
</dbReference>
<name>A0A806KLJ1_9BACT</name>
<dbReference type="Gene3D" id="3.40.930.10">
    <property type="entry name" value="Mannitol-specific EII, Chain A"/>
    <property type="match status" value="1"/>
</dbReference>
<feature type="domain" description="PTS EIIA type-2" evidence="1">
    <location>
        <begin position="56"/>
        <end position="72"/>
    </location>
</feature>
<evidence type="ECO:0000313" key="2">
    <source>
        <dbReference type="EMBL" id="AGS54150.1"/>
    </source>
</evidence>
<dbReference type="Pfam" id="PF00359">
    <property type="entry name" value="PTS_EIIA_2"/>
    <property type="match status" value="1"/>
</dbReference>
<dbReference type="AlphaFoldDB" id="A0A806KLJ1"/>
<dbReference type="PANTHER" id="PTHR47738">
    <property type="entry name" value="PTS SYSTEM FRUCTOSE-LIKE EIIA COMPONENT-RELATED"/>
    <property type="match status" value="1"/>
</dbReference>
<sequence>MEISLGDLFDIHSINLNLETSNGNKEAIFKELIKGITAINPDVDADELLAAIMEREKKMNTGIGSGVAIPHAYCRGLKRITGAVGISKKGIEYGGLDNKPVHVVFLLAISEKSEESHLHFLNVIFHLSQSEAIKDLLNAKNAQEVKDILSRIY</sequence>
<organism evidence="2">
    <name type="scientific">uncultured bacterium contig00051</name>
    <dbReference type="NCBI Taxonomy" id="1181535"/>
    <lineage>
        <taxon>Bacteria</taxon>
        <taxon>environmental samples</taxon>
    </lineage>
</organism>
<reference evidence="2" key="1">
    <citation type="submission" date="2012-03" db="EMBL/GenBank/DDBJ databases">
        <title>Functional metagenomics reveals considerable lignocellulase gene clusters in the gut microbiome of a wood-feeding higher termite.</title>
        <authorList>
            <person name="Liu N."/>
        </authorList>
    </citation>
    <scope>NUCLEOTIDE SEQUENCE</scope>
</reference>
<accession>A0A806KLJ1</accession>
<dbReference type="CDD" id="cd00211">
    <property type="entry name" value="PTS_IIA_fru"/>
    <property type="match status" value="1"/>
</dbReference>
<evidence type="ECO:0000259" key="1">
    <source>
        <dbReference type="PROSITE" id="PS00372"/>
    </source>
</evidence>
<dbReference type="PROSITE" id="PS00372">
    <property type="entry name" value="PTS_EIIA_TYPE_2_HIS"/>
    <property type="match status" value="1"/>
</dbReference>
<dbReference type="InterPro" id="IPR002178">
    <property type="entry name" value="PTS_EIIA_type-2_dom"/>
</dbReference>
<dbReference type="EMBL" id="JQ844278">
    <property type="protein sequence ID" value="AGS54150.1"/>
    <property type="molecule type" value="Genomic_DNA"/>
</dbReference>
<proteinExistence type="predicted"/>
<dbReference type="InterPro" id="IPR051541">
    <property type="entry name" value="PTS_SugarTrans_NitroReg"/>
</dbReference>
<dbReference type="SUPFAM" id="SSF55804">
    <property type="entry name" value="Phoshotransferase/anion transport protein"/>
    <property type="match status" value="1"/>
</dbReference>
<dbReference type="PANTHER" id="PTHR47738:SF2">
    <property type="entry name" value="PTS SYSTEM FRUCTOSE-LIKE EIIA COMPONENT"/>
    <property type="match status" value="1"/>
</dbReference>
<protein>
    <submittedName>
        <fullName evidence="2">PTS system IIA component fructose subfamily</fullName>
    </submittedName>
</protein>